<dbReference type="Proteomes" id="UP000749010">
    <property type="component" value="Unassembled WGS sequence"/>
</dbReference>
<accession>A0ABX1TZR2</accession>
<sequence>MNWQSRLAVKYKPKGGKEELITPIDSFQPSFGLSAEALHSVEKTHIGVVYSPQQITFSMTVKAIGTAAAQLMKMALDGTPFDVVLVEGEDANGPQWSFKEVLLQDCIITSATPTSAATSGAPSATFSGFSLSGGVTVGSKRTAVPA</sequence>
<evidence type="ECO:0000313" key="1">
    <source>
        <dbReference type="EMBL" id="NMQ29746.1"/>
    </source>
</evidence>
<evidence type="ECO:0000313" key="2">
    <source>
        <dbReference type="Proteomes" id="UP000749010"/>
    </source>
</evidence>
<dbReference type="InterPro" id="IPR036624">
    <property type="entry name" value="Hcp1-lik_sf"/>
</dbReference>
<comment type="caution">
    <text evidence="1">The sequence shown here is derived from an EMBL/GenBank/DDBJ whole genome shotgun (WGS) entry which is preliminary data.</text>
</comment>
<dbReference type="EMBL" id="SPMY01000068">
    <property type="protein sequence ID" value="NMQ29746.1"/>
    <property type="molecule type" value="Genomic_DNA"/>
</dbReference>
<protein>
    <recommendedName>
        <fullName evidence="3">Phage tail protein</fullName>
    </recommendedName>
</protein>
<organism evidence="1 2">
    <name type="scientific">Candidatus Accumulibacter phosphatis</name>
    <dbReference type="NCBI Taxonomy" id="327160"/>
    <lineage>
        <taxon>Bacteria</taxon>
        <taxon>Pseudomonadati</taxon>
        <taxon>Pseudomonadota</taxon>
        <taxon>Betaproteobacteria</taxon>
        <taxon>Candidatus Accumulibacter</taxon>
    </lineage>
</organism>
<name>A0ABX1TZR2_9PROT</name>
<proteinExistence type="predicted"/>
<dbReference type="Gene3D" id="2.30.110.20">
    <property type="entry name" value="Hcp1-like"/>
    <property type="match status" value="1"/>
</dbReference>
<gene>
    <name evidence="1" type="ORF">E4Q23_19430</name>
</gene>
<reference evidence="1 2" key="1">
    <citation type="submission" date="2019-03" db="EMBL/GenBank/DDBJ databases">
        <title>Metabolic reconstructions from genomes of highly enriched 'Candidatus Accumulibacter' and 'Candidatus Competibacter' bioreactor populations.</title>
        <authorList>
            <person name="Annavajhala M.K."/>
            <person name="Welles L."/>
            <person name="Abbas B."/>
            <person name="Sorokin D."/>
            <person name="Park H."/>
            <person name="Van Loosdrecht M."/>
            <person name="Chandran K."/>
        </authorList>
    </citation>
    <scope>NUCLEOTIDE SEQUENCE [LARGE SCALE GENOMIC DNA]</scope>
    <source>
        <strain evidence="1 2">SBR_S</strain>
    </source>
</reference>
<keyword evidence="2" id="KW-1185">Reference proteome</keyword>
<evidence type="ECO:0008006" key="3">
    <source>
        <dbReference type="Google" id="ProtNLM"/>
    </source>
</evidence>